<dbReference type="InterPro" id="IPR035905">
    <property type="entry name" value="Barstar-like_sf"/>
</dbReference>
<dbReference type="Pfam" id="PF01337">
    <property type="entry name" value="Barstar"/>
    <property type="match status" value="1"/>
</dbReference>
<accession>A0ABP9L0H8</accession>
<keyword evidence="5" id="KW-1185">Reference proteome</keyword>
<proteinExistence type="inferred from homology"/>
<dbReference type="SUPFAM" id="SSF52038">
    <property type="entry name" value="Barstar-related"/>
    <property type="match status" value="1"/>
</dbReference>
<evidence type="ECO:0000259" key="3">
    <source>
        <dbReference type="Pfam" id="PF01337"/>
    </source>
</evidence>
<comment type="similarity">
    <text evidence="1">Belongs to the barstar family.</text>
</comment>
<protein>
    <recommendedName>
        <fullName evidence="3">Barstar (barnase inhibitor) domain-containing protein</fullName>
    </recommendedName>
</protein>
<evidence type="ECO:0000256" key="1">
    <source>
        <dbReference type="ARBA" id="ARBA00006845"/>
    </source>
</evidence>
<evidence type="ECO:0000313" key="4">
    <source>
        <dbReference type="EMBL" id="GAA5067840.1"/>
    </source>
</evidence>
<evidence type="ECO:0000313" key="5">
    <source>
        <dbReference type="Proteomes" id="UP001500603"/>
    </source>
</evidence>
<reference evidence="5" key="1">
    <citation type="journal article" date="2019" name="Int. J. Syst. Evol. Microbiol.">
        <title>The Global Catalogue of Microorganisms (GCM) 10K type strain sequencing project: providing services to taxonomists for standard genome sequencing and annotation.</title>
        <authorList>
            <consortium name="The Broad Institute Genomics Platform"/>
            <consortium name="The Broad Institute Genome Sequencing Center for Infectious Disease"/>
            <person name="Wu L."/>
            <person name="Ma J."/>
        </authorList>
    </citation>
    <scope>NUCLEOTIDE SEQUENCE [LARGE SCALE GENOMIC DNA]</scope>
    <source>
        <strain evidence="5">JCM 18298</strain>
    </source>
</reference>
<dbReference type="Gene3D" id="3.30.370.10">
    <property type="entry name" value="Barstar-like"/>
    <property type="match status" value="1"/>
</dbReference>
<dbReference type="EMBL" id="BAABJM010000008">
    <property type="protein sequence ID" value="GAA5067840.1"/>
    <property type="molecule type" value="Genomic_DNA"/>
</dbReference>
<gene>
    <name evidence="4" type="ORF">GCM10023318_57610</name>
</gene>
<dbReference type="Proteomes" id="UP001500603">
    <property type="component" value="Unassembled WGS sequence"/>
</dbReference>
<feature type="domain" description="Barstar (barnase inhibitor)" evidence="3">
    <location>
        <begin position="21"/>
        <end position="101"/>
    </location>
</feature>
<dbReference type="InterPro" id="IPR000468">
    <property type="entry name" value="Barstar"/>
</dbReference>
<comment type="caution">
    <text evidence="4">The sequence shown here is derived from an EMBL/GenBank/DDBJ whole genome shotgun (WGS) entry which is preliminary data.</text>
</comment>
<evidence type="ECO:0000256" key="2">
    <source>
        <dbReference type="SAM" id="MobiDB-lite"/>
    </source>
</evidence>
<organism evidence="4 5">
    <name type="scientific">Nocardia callitridis</name>
    <dbReference type="NCBI Taxonomy" id="648753"/>
    <lineage>
        <taxon>Bacteria</taxon>
        <taxon>Bacillati</taxon>
        <taxon>Actinomycetota</taxon>
        <taxon>Actinomycetes</taxon>
        <taxon>Mycobacteriales</taxon>
        <taxon>Nocardiaceae</taxon>
        <taxon>Nocardia</taxon>
    </lineage>
</organism>
<name>A0ABP9L0H8_9NOCA</name>
<dbReference type="RefSeq" id="WP_345499569.1">
    <property type="nucleotide sequence ID" value="NZ_BAABJM010000008.1"/>
</dbReference>
<sequence>MVDRPTVDGGPSPDIQPGGNFAIDARNVDEPLAFFCAIGEAINGPGGYFGADLDGLADCLRGGFGVLPPFTLEWVGGVESFGQEHSEFVAEVKEIFERAQVSVSGPWCG</sequence>
<feature type="region of interest" description="Disordered" evidence="2">
    <location>
        <begin position="1"/>
        <end position="21"/>
    </location>
</feature>